<proteinExistence type="inferred from homology"/>
<dbReference type="PANTHER" id="PTHR21085:SF0">
    <property type="entry name" value="CHORISMATE SYNTHASE"/>
    <property type="match status" value="1"/>
</dbReference>
<dbReference type="NCBIfam" id="TIGR00033">
    <property type="entry name" value="aroC"/>
    <property type="match status" value="1"/>
</dbReference>
<comment type="pathway">
    <text evidence="1 11 12">Metabolic intermediate biosynthesis; chorismate biosynthesis; chorismate from D-erythrose 4-phosphate and phosphoenolpyruvate: step 7/7.</text>
</comment>
<comment type="caution">
    <text evidence="11">Lacks conserved residue(s) required for the propagation of feature annotation.</text>
</comment>
<comment type="subunit">
    <text evidence="11">Homotetramer.</text>
</comment>
<keyword evidence="5 11" id="KW-0285">Flavoprotein</keyword>
<dbReference type="HAMAP" id="MF_00300">
    <property type="entry name" value="Chorismate_synth"/>
    <property type="match status" value="1"/>
</dbReference>
<dbReference type="GO" id="GO:0009073">
    <property type="term" value="P:aromatic amino acid family biosynthetic process"/>
    <property type="evidence" value="ECO:0007669"/>
    <property type="project" value="UniProtKB-KW"/>
</dbReference>
<feature type="binding site" evidence="11">
    <location>
        <position position="283"/>
    </location>
    <ligand>
        <name>FMN</name>
        <dbReference type="ChEBI" id="CHEBI:58210"/>
    </ligand>
</feature>
<dbReference type="InterPro" id="IPR035904">
    <property type="entry name" value="Chorismate_synth_AroC_sf"/>
</dbReference>
<feature type="binding site" evidence="11">
    <location>
        <position position="324"/>
    </location>
    <ligand>
        <name>FMN</name>
        <dbReference type="ChEBI" id="CHEBI:58210"/>
    </ligand>
</feature>
<evidence type="ECO:0000256" key="13">
    <source>
        <dbReference type="SAM" id="MobiDB-lite"/>
    </source>
</evidence>
<evidence type="ECO:0000256" key="3">
    <source>
        <dbReference type="ARBA" id="ARBA00013036"/>
    </source>
</evidence>
<dbReference type="FunFam" id="3.60.150.10:FF:000002">
    <property type="entry name" value="Chorismate synthase"/>
    <property type="match status" value="1"/>
</dbReference>
<feature type="binding site" evidence="11">
    <location>
        <begin position="298"/>
        <end position="302"/>
    </location>
    <ligand>
        <name>FMN</name>
        <dbReference type="ChEBI" id="CHEBI:58210"/>
    </ligand>
</feature>
<evidence type="ECO:0000256" key="9">
    <source>
        <dbReference type="ARBA" id="ARBA00023141"/>
    </source>
</evidence>
<evidence type="ECO:0000256" key="1">
    <source>
        <dbReference type="ARBA" id="ARBA00005044"/>
    </source>
</evidence>
<dbReference type="PIRSF" id="PIRSF001456">
    <property type="entry name" value="Chorismate_synth"/>
    <property type="match status" value="1"/>
</dbReference>
<dbReference type="InterPro" id="IPR000453">
    <property type="entry name" value="Chorismate_synth"/>
</dbReference>
<dbReference type="PROSITE" id="PS00787">
    <property type="entry name" value="CHORISMATE_SYNTHASE_1"/>
    <property type="match status" value="1"/>
</dbReference>
<keyword evidence="9 11" id="KW-0057">Aromatic amino acid biosynthesis</keyword>
<dbReference type="PROSITE" id="PS00789">
    <property type="entry name" value="CHORISMATE_SYNTHASE_3"/>
    <property type="match status" value="1"/>
</dbReference>
<comment type="caution">
    <text evidence="14">The sequence shown here is derived from an EMBL/GenBank/DDBJ whole genome shotgun (WGS) entry which is preliminary data.</text>
</comment>
<dbReference type="Pfam" id="PF01264">
    <property type="entry name" value="Chorismate_synt"/>
    <property type="match status" value="1"/>
</dbReference>
<dbReference type="GO" id="GO:0008652">
    <property type="term" value="P:amino acid biosynthetic process"/>
    <property type="evidence" value="ECO:0007669"/>
    <property type="project" value="UniProtKB-KW"/>
</dbReference>
<name>A0A932I2R9_UNCTE</name>
<feature type="region of interest" description="Disordered" evidence="13">
    <location>
        <begin position="43"/>
        <end position="65"/>
    </location>
</feature>
<comment type="similarity">
    <text evidence="2 11 12">Belongs to the chorismate synthase family.</text>
</comment>
<dbReference type="GO" id="GO:0010181">
    <property type="term" value="F:FMN binding"/>
    <property type="evidence" value="ECO:0007669"/>
    <property type="project" value="TreeGrafter"/>
</dbReference>
<evidence type="ECO:0000256" key="5">
    <source>
        <dbReference type="ARBA" id="ARBA00022630"/>
    </source>
</evidence>
<gene>
    <name evidence="11 14" type="primary">aroC</name>
    <name evidence="14" type="ORF">HYZ11_15615</name>
</gene>
<dbReference type="AlphaFoldDB" id="A0A932I2R9"/>
<keyword evidence="6 11" id="KW-0288">FMN</keyword>
<dbReference type="EMBL" id="JACPUR010000037">
    <property type="protein sequence ID" value="MBI3129033.1"/>
    <property type="molecule type" value="Genomic_DNA"/>
</dbReference>
<feature type="binding site" evidence="11">
    <location>
        <begin position="125"/>
        <end position="127"/>
    </location>
    <ligand>
        <name>FMN</name>
        <dbReference type="ChEBI" id="CHEBI:58210"/>
    </ligand>
</feature>
<protein>
    <recommendedName>
        <fullName evidence="3 11">Chorismate synthase</fullName>
        <shortName evidence="11">CS</shortName>
        <ecNumber evidence="3 11">4.2.3.5</ecNumber>
    </recommendedName>
    <alternativeName>
        <fullName evidence="11">5-enolpyruvylshikimate-3-phosphate phospholyase</fullName>
    </alternativeName>
</protein>
<dbReference type="Proteomes" id="UP000782312">
    <property type="component" value="Unassembled WGS sequence"/>
</dbReference>
<feature type="binding site" evidence="11">
    <location>
        <position position="48"/>
    </location>
    <ligand>
        <name>NADP(+)</name>
        <dbReference type="ChEBI" id="CHEBI:58349"/>
    </ligand>
</feature>
<dbReference type="GO" id="GO:0009423">
    <property type="term" value="P:chorismate biosynthetic process"/>
    <property type="evidence" value="ECO:0007669"/>
    <property type="project" value="UniProtKB-UniRule"/>
</dbReference>
<dbReference type="Gene3D" id="3.60.150.10">
    <property type="entry name" value="Chorismate synthase AroC"/>
    <property type="match status" value="1"/>
</dbReference>
<evidence type="ECO:0000256" key="10">
    <source>
        <dbReference type="ARBA" id="ARBA00023239"/>
    </source>
</evidence>
<evidence type="ECO:0000256" key="12">
    <source>
        <dbReference type="RuleBase" id="RU000605"/>
    </source>
</evidence>
<keyword evidence="10 11" id="KW-0456">Lyase</keyword>
<evidence type="ECO:0000256" key="7">
    <source>
        <dbReference type="ARBA" id="ARBA00022827"/>
    </source>
</evidence>
<dbReference type="PROSITE" id="PS00788">
    <property type="entry name" value="CHORISMATE_SYNTHASE_2"/>
    <property type="match status" value="1"/>
</dbReference>
<comment type="catalytic activity">
    <reaction evidence="11 12">
        <text>5-O-(1-carboxyvinyl)-3-phosphoshikimate = chorismate + phosphate</text>
        <dbReference type="Rhea" id="RHEA:21020"/>
        <dbReference type="ChEBI" id="CHEBI:29748"/>
        <dbReference type="ChEBI" id="CHEBI:43474"/>
        <dbReference type="ChEBI" id="CHEBI:57701"/>
        <dbReference type="EC" id="4.2.3.5"/>
    </reaction>
</comment>
<dbReference type="GO" id="GO:0005829">
    <property type="term" value="C:cytosol"/>
    <property type="evidence" value="ECO:0007669"/>
    <property type="project" value="TreeGrafter"/>
</dbReference>
<keyword evidence="8 11" id="KW-0521">NADP</keyword>
<dbReference type="InterPro" id="IPR020541">
    <property type="entry name" value="Chorismate_synthase_CS"/>
</dbReference>
<feature type="binding site" evidence="11">
    <location>
        <position position="54"/>
    </location>
    <ligand>
        <name>NADP(+)</name>
        <dbReference type="ChEBI" id="CHEBI:58349"/>
    </ligand>
</feature>
<comment type="function">
    <text evidence="11">Catalyzes the anti-1,4-elimination of the C-3 phosphate and the C-6 proR hydrogen from 5-enolpyruvylshikimate-3-phosphate (EPSP) to yield chorismate, which is the branch point compound that serves as the starting substrate for the three terminal pathways of aromatic amino acid biosynthesis. This reaction introduces a second double bond into the aromatic ring system.</text>
</comment>
<reference evidence="14" key="1">
    <citation type="submission" date="2020-07" db="EMBL/GenBank/DDBJ databases">
        <title>Huge and variable diversity of episymbiotic CPR bacteria and DPANN archaea in groundwater ecosystems.</title>
        <authorList>
            <person name="He C.Y."/>
            <person name="Keren R."/>
            <person name="Whittaker M."/>
            <person name="Farag I.F."/>
            <person name="Doudna J."/>
            <person name="Cate J.H.D."/>
            <person name="Banfield J.F."/>
        </authorList>
    </citation>
    <scope>NUCLEOTIDE SEQUENCE</scope>
    <source>
        <strain evidence="14">NC_groundwater_763_Ag_S-0.2um_68_21</strain>
    </source>
</reference>
<accession>A0A932I2R9</accession>
<dbReference type="GO" id="GO:0004107">
    <property type="term" value="F:chorismate synthase activity"/>
    <property type="evidence" value="ECO:0007669"/>
    <property type="project" value="UniProtKB-UniRule"/>
</dbReference>
<dbReference type="SUPFAM" id="SSF103263">
    <property type="entry name" value="Chorismate synthase, AroC"/>
    <property type="match status" value="1"/>
</dbReference>
<comment type="cofactor">
    <cofactor evidence="11 12">
        <name>FMNH2</name>
        <dbReference type="ChEBI" id="CHEBI:57618"/>
    </cofactor>
    <text evidence="11 12">Reduced FMN (FMNH(2)).</text>
</comment>
<evidence type="ECO:0000256" key="4">
    <source>
        <dbReference type="ARBA" id="ARBA00022605"/>
    </source>
</evidence>
<dbReference type="EC" id="4.2.3.5" evidence="3 11"/>
<sequence>MVSNTFGRVFRFTTWGESHGPAVGVVVDGCPAGLPLEEADIQRELDRRRPGQSRVTTQRQEEDRGEILSGVFEGHTAGTPISILIRNKDADSSKYEPLRELYRPGHADFTYMARWGRRDHRGGGRSSARESAGRVAAGAIAKKLLARQGISIVGFVSRVGDVAWEGESFDPAVIESNPVRCPDPGTAERMEEAILAARKAGDSVGGVVTVVATGVPAGWGEPYYARLDSDLASAMMGIHAAKGVEIGAGFRAASMRGSEHNDPFDFVEGKVTPRTNHAGGILGGISSGAPIVVRFAVKPTSSILLEQETVSIKGERRTVKVEGRHDPCVAPRAVPIGEAMMAVVLADHWRLSLGVRVV</sequence>
<keyword evidence="4 11" id="KW-0028">Amino-acid biosynthesis</keyword>
<dbReference type="PANTHER" id="PTHR21085">
    <property type="entry name" value="CHORISMATE SYNTHASE"/>
    <property type="match status" value="1"/>
</dbReference>
<evidence type="ECO:0000313" key="15">
    <source>
        <dbReference type="Proteomes" id="UP000782312"/>
    </source>
</evidence>
<dbReference type="CDD" id="cd07304">
    <property type="entry name" value="Chorismate_synthase"/>
    <property type="match status" value="1"/>
</dbReference>
<evidence type="ECO:0000256" key="11">
    <source>
        <dbReference type="HAMAP-Rule" id="MF_00300"/>
    </source>
</evidence>
<organism evidence="14 15">
    <name type="scientific">Tectimicrobiota bacterium</name>
    <dbReference type="NCBI Taxonomy" id="2528274"/>
    <lineage>
        <taxon>Bacteria</taxon>
        <taxon>Pseudomonadati</taxon>
        <taxon>Nitrospinota/Tectimicrobiota group</taxon>
        <taxon>Candidatus Tectimicrobiota</taxon>
    </lineage>
</organism>
<evidence type="ECO:0000313" key="14">
    <source>
        <dbReference type="EMBL" id="MBI3129033.1"/>
    </source>
</evidence>
<evidence type="ECO:0000256" key="8">
    <source>
        <dbReference type="ARBA" id="ARBA00022857"/>
    </source>
</evidence>
<evidence type="ECO:0000256" key="2">
    <source>
        <dbReference type="ARBA" id="ARBA00008014"/>
    </source>
</evidence>
<dbReference type="NCBIfam" id="NF003793">
    <property type="entry name" value="PRK05382.1"/>
    <property type="match status" value="1"/>
</dbReference>
<keyword evidence="7 11" id="KW-0274">FAD</keyword>
<evidence type="ECO:0000256" key="6">
    <source>
        <dbReference type="ARBA" id="ARBA00022643"/>
    </source>
</evidence>